<evidence type="ECO:0000259" key="8">
    <source>
        <dbReference type="PROSITE" id="PS50106"/>
    </source>
</evidence>
<dbReference type="CDD" id="cd06782">
    <property type="entry name" value="cpPDZ_CPP-like"/>
    <property type="match status" value="1"/>
</dbReference>
<proteinExistence type="inferred from homology"/>
<gene>
    <name evidence="9" type="primary">prc</name>
    <name evidence="9" type="ORF">Q3O59_05890</name>
</gene>
<dbReference type="CDD" id="cd07560">
    <property type="entry name" value="Peptidase_S41_CPP"/>
    <property type="match status" value="1"/>
</dbReference>
<dbReference type="InterPro" id="IPR029045">
    <property type="entry name" value="ClpP/crotonase-like_dom_sf"/>
</dbReference>
<dbReference type="InterPro" id="IPR036034">
    <property type="entry name" value="PDZ_sf"/>
</dbReference>
<evidence type="ECO:0000313" key="10">
    <source>
        <dbReference type="Proteomes" id="UP001236258"/>
    </source>
</evidence>
<sequence length="676" mass="77070">MRQTLAILLAFTLWQSTAYAEEQSDTAPEPLPILAQESQHATASKRISGLFTRGHYAPVTLDKAFSERVFERFLKSLDFNKTILLQSDIEAFSKYRHQFSDALNRGNLNFAFDMFNLSLQRRYERFGYALQLLDTEFDFEEDDHYYYDREEAEWAQTQQELDELWRQRVKFDTLNLKLTGKSQEEAKELLQRRYSNAQNRLRQTNNEDVFQLIMNAYGRSIEAHTSYLSPRNAERFQQDMNLSLEGIGAVLRAEDDYTVIQSLVPGGPADLTQQLKPKDRVIGVAQDEEDFVDVVGWRLDDVVELIKGPKGSTVRLQVLSGGSMVSGTTSVVSIVRDKIRLEDRAAKGSIFEPMFSELDKRIGVITIPGFYNNLAEDVKKELAKLQEKQVDAIVIDLRGNGGGSLQEATLLTGLFIERGPVVQIREGSGRISVSQDRDGVSYYDGPLTVLVDRFSASASEIFAAAMQDYGRALVVGEQTFGKGTVQQHRGLGRIYDMFENSLGSVQYTIAKFYRIDGGSTQHRGVIPDILFPSPVDPDDWGESREENALPWDSIPPASFQRLDTLEPYLPLLAEQHQRRIQQNPEFRYLKDDIAEFRRQRDEQFVSLVKAERLQQREEREQRQLDRANARLALLGKEPVESMDDLPDVLDELDPLLEETALITADFLQLGRYAKQQ</sequence>
<dbReference type="SUPFAM" id="SSF52096">
    <property type="entry name" value="ClpP/crotonase"/>
    <property type="match status" value="1"/>
</dbReference>
<dbReference type="NCBIfam" id="NF008388">
    <property type="entry name" value="PRK11186.1"/>
    <property type="match status" value="1"/>
</dbReference>
<dbReference type="Gene3D" id="3.30.750.44">
    <property type="match status" value="1"/>
</dbReference>
<feature type="chain" id="PRO_5045134130" evidence="7">
    <location>
        <begin position="21"/>
        <end position="676"/>
    </location>
</feature>
<dbReference type="PANTHER" id="PTHR32060:SF22">
    <property type="entry name" value="CARBOXYL-TERMINAL-PROCESSING PEPTIDASE 3, CHLOROPLASTIC"/>
    <property type="match status" value="1"/>
</dbReference>
<keyword evidence="6" id="KW-0175">Coiled coil</keyword>
<dbReference type="EMBL" id="JAUZVY010000002">
    <property type="protein sequence ID" value="MDP4528561.1"/>
    <property type="molecule type" value="Genomic_DNA"/>
</dbReference>
<dbReference type="InterPro" id="IPR001478">
    <property type="entry name" value="PDZ"/>
</dbReference>
<dbReference type="Proteomes" id="UP001236258">
    <property type="component" value="Unassembled WGS sequence"/>
</dbReference>
<dbReference type="EC" id="3.4.21.102" evidence="9"/>
<dbReference type="Pfam" id="PF03572">
    <property type="entry name" value="Peptidase_S41"/>
    <property type="match status" value="1"/>
</dbReference>
<keyword evidence="3 5" id="KW-0378">Hydrolase</keyword>
<dbReference type="InterPro" id="IPR040573">
    <property type="entry name" value="TSP_N"/>
</dbReference>
<comment type="similarity">
    <text evidence="1 5">Belongs to the peptidase S41A family.</text>
</comment>
<dbReference type="InterPro" id="IPR005151">
    <property type="entry name" value="Tail-specific_protease"/>
</dbReference>
<evidence type="ECO:0000256" key="3">
    <source>
        <dbReference type="ARBA" id="ARBA00022801"/>
    </source>
</evidence>
<comment type="caution">
    <text evidence="9">The sequence shown here is derived from an EMBL/GenBank/DDBJ whole genome shotgun (WGS) entry which is preliminary data.</text>
</comment>
<keyword evidence="2 5" id="KW-0645">Protease</keyword>
<dbReference type="SMART" id="SM00228">
    <property type="entry name" value="PDZ"/>
    <property type="match status" value="1"/>
</dbReference>
<evidence type="ECO:0000256" key="5">
    <source>
        <dbReference type="RuleBase" id="RU004404"/>
    </source>
</evidence>
<evidence type="ECO:0000256" key="1">
    <source>
        <dbReference type="ARBA" id="ARBA00009179"/>
    </source>
</evidence>
<organism evidence="9 10">
    <name type="scientific">Alkalimonas delamerensis</name>
    <dbReference type="NCBI Taxonomy" id="265981"/>
    <lineage>
        <taxon>Bacteria</taxon>
        <taxon>Pseudomonadati</taxon>
        <taxon>Pseudomonadota</taxon>
        <taxon>Gammaproteobacteria</taxon>
        <taxon>Alkalimonas</taxon>
    </lineage>
</organism>
<keyword evidence="4 5" id="KW-0720">Serine protease</keyword>
<feature type="coiled-coil region" evidence="6">
    <location>
        <begin position="180"/>
        <end position="207"/>
    </location>
</feature>
<dbReference type="SUPFAM" id="SSF50156">
    <property type="entry name" value="PDZ domain-like"/>
    <property type="match status" value="1"/>
</dbReference>
<dbReference type="SMART" id="SM00245">
    <property type="entry name" value="TSPc"/>
    <property type="match status" value="1"/>
</dbReference>
<dbReference type="PANTHER" id="PTHR32060">
    <property type="entry name" value="TAIL-SPECIFIC PROTEASE"/>
    <property type="match status" value="1"/>
</dbReference>
<dbReference type="Pfam" id="PF00595">
    <property type="entry name" value="PDZ"/>
    <property type="match status" value="1"/>
</dbReference>
<feature type="coiled-coil region" evidence="6">
    <location>
        <begin position="607"/>
        <end position="637"/>
    </location>
</feature>
<protein>
    <submittedName>
        <fullName evidence="9">Carboxy terminal-processing peptidase</fullName>
        <ecNumber evidence="9">3.4.21.102</ecNumber>
    </submittedName>
</protein>
<dbReference type="RefSeq" id="WP_305944690.1">
    <property type="nucleotide sequence ID" value="NZ_JAUZVY010000002.1"/>
</dbReference>
<dbReference type="InterPro" id="IPR004447">
    <property type="entry name" value="Peptidase_S41A"/>
</dbReference>
<keyword evidence="7" id="KW-0732">Signal</keyword>
<accession>A0ABT9GNL4</accession>
<evidence type="ECO:0000256" key="2">
    <source>
        <dbReference type="ARBA" id="ARBA00022670"/>
    </source>
</evidence>
<evidence type="ECO:0000313" key="9">
    <source>
        <dbReference type="EMBL" id="MDP4528561.1"/>
    </source>
</evidence>
<feature type="domain" description="PDZ" evidence="8">
    <location>
        <begin position="247"/>
        <end position="307"/>
    </location>
</feature>
<keyword evidence="10" id="KW-1185">Reference proteome</keyword>
<evidence type="ECO:0000256" key="7">
    <source>
        <dbReference type="SAM" id="SignalP"/>
    </source>
</evidence>
<name>A0ABT9GNL4_9GAMM</name>
<feature type="signal peptide" evidence="7">
    <location>
        <begin position="1"/>
        <end position="20"/>
    </location>
</feature>
<dbReference type="PROSITE" id="PS50106">
    <property type="entry name" value="PDZ"/>
    <property type="match status" value="1"/>
</dbReference>
<dbReference type="Gene3D" id="3.90.226.10">
    <property type="entry name" value="2-enoyl-CoA Hydratase, Chain A, domain 1"/>
    <property type="match status" value="1"/>
</dbReference>
<dbReference type="InterPro" id="IPR020992">
    <property type="entry name" value="Tail_Prtase_C"/>
</dbReference>
<dbReference type="GO" id="GO:0004252">
    <property type="term" value="F:serine-type endopeptidase activity"/>
    <property type="evidence" value="ECO:0007669"/>
    <property type="project" value="UniProtKB-EC"/>
</dbReference>
<dbReference type="Pfam" id="PF11818">
    <property type="entry name" value="DUF3340"/>
    <property type="match status" value="1"/>
</dbReference>
<dbReference type="Pfam" id="PF17804">
    <property type="entry name" value="TSP_NTD"/>
    <property type="match status" value="1"/>
</dbReference>
<reference evidence="9 10" key="1">
    <citation type="submission" date="2023-08" db="EMBL/GenBank/DDBJ databases">
        <authorList>
            <person name="Joshi A."/>
            <person name="Thite S."/>
        </authorList>
    </citation>
    <scope>NUCLEOTIDE SEQUENCE [LARGE SCALE GENOMIC DNA]</scope>
    <source>
        <strain evidence="9 10">1E1</strain>
    </source>
</reference>
<dbReference type="Gene3D" id="2.30.42.10">
    <property type="match status" value="1"/>
</dbReference>
<dbReference type="NCBIfam" id="TIGR00225">
    <property type="entry name" value="prc"/>
    <property type="match status" value="1"/>
</dbReference>
<evidence type="ECO:0000256" key="4">
    <source>
        <dbReference type="ARBA" id="ARBA00022825"/>
    </source>
</evidence>
<evidence type="ECO:0000256" key="6">
    <source>
        <dbReference type="SAM" id="Coils"/>
    </source>
</evidence>